<feature type="transmembrane region" description="Helical" evidence="1">
    <location>
        <begin position="416"/>
        <end position="435"/>
    </location>
</feature>
<dbReference type="RefSeq" id="WP_014522349.1">
    <property type="nucleotide sequence ID" value="NC_017301.2"/>
</dbReference>
<dbReference type="InterPro" id="IPR044049">
    <property type="entry name" value="EccD_transm"/>
</dbReference>
<gene>
    <name evidence="3" type="primary">eccD</name>
    <name evidence="3" type="ORF">CPC231_02030</name>
</gene>
<evidence type="ECO:0000313" key="4">
    <source>
        <dbReference type="Proteomes" id="UP000000276"/>
    </source>
</evidence>
<evidence type="ECO:0000313" key="3">
    <source>
        <dbReference type="EMBL" id="ADL09892.1"/>
    </source>
</evidence>
<feature type="transmembrane region" description="Helical" evidence="1">
    <location>
        <begin position="364"/>
        <end position="381"/>
    </location>
</feature>
<accession>D9QEG9</accession>
<protein>
    <submittedName>
        <fullName evidence="3">Type VII secretion integral membrane protein EccD</fullName>
    </submittedName>
</protein>
<dbReference type="AlphaFoldDB" id="D9QEG9"/>
<reference evidence="3 4" key="2">
    <citation type="journal article" date="2011" name="PLoS ONE">
        <title>Evidence for reductive genome evolution and lateral acquisition of virulence functions in two Corynebacterium pseudotuberculosis strains.</title>
        <authorList>
            <person name="Ruiz J.C."/>
            <person name="D'Afonseca V."/>
            <person name="Silva A."/>
            <person name="Ali A."/>
            <person name="Pinto A.C."/>
            <person name="Santos A.R."/>
            <person name="Rocha A.A."/>
            <person name="Lopes D.O."/>
            <person name="Dorella F.A."/>
            <person name="Pacheco L.G."/>
            <person name="Costa M.P."/>
            <person name="Turk M.Z."/>
            <person name="Seyffert N."/>
            <person name="Moraes P.M."/>
            <person name="Soares S.C."/>
            <person name="Almeida S.S."/>
            <person name="Castro T.L."/>
            <person name="Abreu V.A."/>
            <person name="Trost E."/>
            <person name="Baumbach J."/>
            <person name="Tauch A."/>
            <person name="Schneider M.P."/>
            <person name="McCulloch J."/>
            <person name="Cerdeira L.T."/>
            <person name="Ramos R.T."/>
            <person name="Zerlotini A."/>
            <person name="Dominitini A."/>
            <person name="Resende D.M."/>
            <person name="Coser E.M."/>
            <person name="Oliveira L.M."/>
            <person name="Pedrosa A.L."/>
            <person name="Vieira C.U."/>
            <person name="Guimaraes C.T."/>
            <person name="Bartholomeu D.C."/>
            <person name="Oliveira D.M."/>
            <person name="Santos F.R."/>
            <person name="Rabelo E.M."/>
            <person name="Lobo F.P."/>
            <person name="Franco G.R."/>
            <person name="Costa A.F."/>
            <person name="Castro I.M."/>
            <person name="Dias S.R."/>
            <person name="Ferro J.A."/>
            <person name="Ortega J.M."/>
            <person name="Paiva L.V."/>
            <person name="Goulart L.R."/>
            <person name="Almeida J.F."/>
            <person name="Ferro M.I."/>
            <person name="Carneiro N.P."/>
            <person name="Falcao P.R."/>
            <person name="Grynberg P."/>
            <person name="Teixeira S.M."/>
            <person name="Brommonschenkel S."/>
            <person name="Oliveira S.C."/>
            <person name="Meyer R."/>
            <person name="Moore R.J."/>
            <person name="Miyoshi A."/>
            <person name="Oliveira G.C."/>
            <person name="Azevedo V."/>
        </authorList>
    </citation>
    <scope>NUCLEOTIDE SEQUENCE [LARGE SCALE GENOMIC DNA]</scope>
    <source>
        <strain evidence="3 4">C231</strain>
    </source>
</reference>
<dbReference type="HOGENOM" id="CLU_048084_0_0_11"/>
<keyword evidence="1" id="KW-0812">Transmembrane</keyword>
<feature type="transmembrane region" description="Helical" evidence="1">
    <location>
        <begin position="245"/>
        <end position="266"/>
    </location>
</feature>
<dbReference type="InterPro" id="IPR006707">
    <property type="entry name" value="T7SS_EccD"/>
</dbReference>
<dbReference type="OrthoDB" id="4426863at2"/>
<dbReference type="Proteomes" id="UP000000276">
    <property type="component" value="Chromosome"/>
</dbReference>
<dbReference type="eggNOG" id="ENOG5031ZT6">
    <property type="taxonomic scope" value="Bacteria"/>
</dbReference>
<feature type="transmembrane region" description="Helical" evidence="1">
    <location>
        <begin position="278"/>
        <end position="300"/>
    </location>
</feature>
<dbReference type="NCBIfam" id="TIGR03920">
    <property type="entry name" value="T7SS_EccD"/>
    <property type="match status" value="1"/>
</dbReference>
<feature type="transmembrane region" description="Helical" evidence="1">
    <location>
        <begin position="393"/>
        <end position="410"/>
    </location>
</feature>
<evidence type="ECO:0000259" key="2">
    <source>
        <dbReference type="Pfam" id="PF19053"/>
    </source>
</evidence>
<feature type="transmembrane region" description="Helical" evidence="1">
    <location>
        <begin position="455"/>
        <end position="474"/>
    </location>
</feature>
<dbReference type="PATRIC" id="fig|681645.3.peg.421"/>
<feature type="transmembrane region" description="Helical" evidence="1">
    <location>
        <begin position="337"/>
        <end position="358"/>
    </location>
</feature>
<dbReference type="EMBL" id="CP001829">
    <property type="protein sequence ID" value="ADL09892.1"/>
    <property type="molecule type" value="Genomic_DNA"/>
</dbReference>
<reference evidence="3 4" key="1">
    <citation type="journal article" date="2011" name="J. Bacteriol.">
        <title>Complete genome sequence of Corynebacterium pseudotuberculosis I19, a strain isolated from a cow in Israel with bovine mastitis.</title>
        <authorList>
            <consortium name="Consortium: Rede Paraense de Genomica e Proteomica (RPGP)"/>
            <person name="Silva A."/>
            <person name="Schneider M.P."/>
            <person name="Cerdeira L."/>
            <person name="Barbosa M.S."/>
            <person name="Ramos R.T."/>
            <person name="Carneiro A.R."/>
            <person name="Santos R."/>
            <person name="Lima M."/>
            <person name="D'Afonseca V."/>
            <person name="Almeida S.S."/>
            <person name="Santos A.R."/>
            <person name="Soares S.C."/>
            <person name="Pinto A.C."/>
            <person name="Ali A."/>
            <person name="Dorella F.A."/>
            <person name="Rocha F."/>
            <person name="de Abreu V.A."/>
            <person name="Trost E."/>
            <person name="Tauch A."/>
            <person name="Shpigel N."/>
            <person name="Miyoshi A."/>
            <person name="Azevedo V."/>
        </authorList>
    </citation>
    <scope>NUCLEOTIDE SEQUENCE [LARGE SCALE GENOMIC DNA]</scope>
    <source>
        <strain evidence="3 4">C231</strain>
    </source>
</reference>
<feature type="transmembrane region" description="Helical" evidence="1">
    <location>
        <begin position="202"/>
        <end position="224"/>
    </location>
</feature>
<keyword evidence="1" id="KW-1133">Transmembrane helix</keyword>
<organism evidence="3 4">
    <name type="scientific">Corynebacterium pseudotuberculosis (strain C231)</name>
    <dbReference type="NCBI Taxonomy" id="681645"/>
    <lineage>
        <taxon>Bacteria</taxon>
        <taxon>Bacillati</taxon>
        <taxon>Actinomycetota</taxon>
        <taxon>Actinomycetes</taxon>
        <taxon>Mycobacteriales</taxon>
        <taxon>Corynebacteriaceae</taxon>
        <taxon>Corynebacterium</taxon>
    </lineage>
</organism>
<dbReference type="STRING" id="681645.CpC231_0402"/>
<name>D9QEG9_CORP2</name>
<keyword evidence="4" id="KW-1185">Reference proteome</keyword>
<feature type="transmembrane region" description="Helical" evidence="1">
    <location>
        <begin position="172"/>
        <end position="190"/>
    </location>
</feature>
<dbReference type="GeneID" id="93973473"/>
<dbReference type="KEGG" id="cpq:CPC231_02030"/>
<dbReference type="Pfam" id="PF19053">
    <property type="entry name" value="EccD"/>
    <property type="match status" value="1"/>
</dbReference>
<evidence type="ECO:0000256" key="1">
    <source>
        <dbReference type="SAM" id="Phobius"/>
    </source>
</evidence>
<sequence>MIDQDIRLHFRIELSRDESTDLSEDCASPAACVNVDISVPRSSALVEVIPDILSLAGVEVGTTPWQSITASGLRIDASDPLHTTGLPDGAVVLLRPRQASKAPVVRDSAETLAHSSKSSLPPRGIAAATELLGIVGCACLIMRMNSIGLPEFRWLILCCLAALAYLWTRNALVLVTFAAFCACAAFFFVVDFPVSEARAPDIAAAVLAANFASIASSVSLHLFAFRRPSRATTPFDEKPLGHLRCLSAIISCALSASPVAAVGLLYQSPESQPHGWFLGAASAVIVCSLTAVVLAPTLAVKLAGVQVPRLPSAGEDLSVAYSQISAEHLKYLARKSLLLMEGILMGASASATTALLVIGYLSNGNGYACGLCVCVIICSAAHSHRHATGVSVWMLWLIALGGIIGLSLAIDVSTHWLAIVSLSVSLCALTASLWAKLLPRFTPVTALWIGRCEALALAAVFPLSCQLIGVFSLIRGLG</sequence>
<feature type="domain" description="EccD-like transmembrane" evidence="2">
    <location>
        <begin position="248"/>
        <end position="477"/>
    </location>
</feature>
<proteinExistence type="predicted"/>
<keyword evidence="1" id="KW-0472">Membrane</keyword>